<feature type="domain" description="Transposase IS110-like N-terminal" evidence="1">
    <location>
        <begin position="6"/>
        <end position="124"/>
    </location>
</feature>
<dbReference type="PANTHER" id="PTHR33055">
    <property type="entry name" value="TRANSPOSASE FOR INSERTION SEQUENCE ELEMENT IS1111A"/>
    <property type="match status" value="1"/>
</dbReference>
<proteinExistence type="predicted"/>
<evidence type="ECO:0000313" key="2">
    <source>
        <dbReference type="EMBL" id="BDZ39491.1"/>
    </source>
</evidence>
<dbReference type="Pfam" id="PF01548">
    <property type="entry name" value="DEDD_Tnp_IS110"/>
    <property type="match status" value="1"/>
</dbReference>
<reference evidence="3" key="1">
    <citation type="journal article" date="2019" name="Int. J. Syst. Evol. Microbiol.">
        <title>The Global Catalogue of Microorganisms (GCM) 10K type strain sequencing project: providing services to taxonomists for standard genome sequencing and annotation.</title>
        <authorList>
            <consortium name="The Broad Institute Genomics Platform"/>
            <consortium name="The Broad Institute Genome Sequencing Center for Infectious Disease"/>
            <person name="Wu L."/>
            <person name="Ma J."/>
        </authorList>
    </citation>
    <scope>NUCLEOTIDE SEQUENCE [LARGE SCALE GENOMIC DNA]</scope>
    <source>
        <strain evidence="3">NBRC 106310</strain>
    </source>
</reference>
<gene>
    <name evidence="2" type="ORF">GCM10025863_21050</name>
</gene>
<protein>
    <recommendedName>
        <fullName evidence="1">Transposase IS110-like N-terminal domain-containing protein</fullName>
    </recommendedName>
</protein>
<accession>A0ABN6X435</accession>
<dbReference type="InterPro" id="IPR002525">
    <property type="entry name" value="Transp_IS110-like_N"/>
</dbReference>
<dbReference type="InterPro" id="IPR047650">
    <property type="entry name" value="Transpos_IS110"/>
</dbReference>
<dbReference type="PANTHER" id="PTHR33055:SF16">
    <property type="entry name" value="TRANSPOSASE FOR INSERTION SEQUENCE ELEMENT IS1547"/>
    <property type="match status" value="1"/>
</dbReference>
<dbReference type="Proteomes" id="UP001321543">
    <property type="component" value="Chromosome"/>
</dbReference>
<name>A0ABN6X435_9MICO</name>
<sequence>MGSIIVGVDPHRKVFTASVLDESGRDLDHQHFANTGKGHADALGWAQSIGSIHKIGIEGASGLGRPLAEFLVDHGLDVRDVPPHKTAQRQRGRYEGKSDPLDAHRVAAETQTNDRLAHAFKHSATAAPDPVRDQIALWHNVRTSLRKIRVQLIGELDALIQELPEHIRTRLPERTTARARFTAVAALGRVRAPIRFGACGSS</sequence>
<organism evidence="2 3">
    <name type="scientific">Microbacterium suwonense</name>
    <dbReference type="NCBI Taxonomy" id="683047"/>
    <lineage>
        <taxon>Bacteria</taxon>
        <taxon>Bacillati</taxon>
        <taxon>Actinomycetota</taxon>
        <taxon>Actinomycetes</taxon>
        <taxon>Micrococcales</taxon>
        <taxon>Microbacteriaceae</taxon>
        <taxon>Microbacterium</taxon>
    </lineage>
</organism>
<evidence type="ECO:0000313" key="3">
    <source>
        <dbReference type="Proteomes" id="UP001321543"/>
    </source>
</evidence>
<dbReference type="RefSeq" id="WP_286299675.1">
    <property type="nucleotide sequence ID" value="NZ_AP027728.1"/>
</dbReference>
<keyword evidence="3" id="KW-1185">Reference proteome</keyword>
<dbReference type="EMBL" id="AP027728">
    <property type="protein sequence ID" value="BDZ39491.1"/>
    <property type="molecule type" value="Genomic_DNA"/>
</dbReference>
<evidence type="ECO:0000259" key="1">
    <source>
        <dbReference type="Pfam" id="PF01548"/>
    </source>
</evidence>